<dbReference type="EMBL" id="FQUC01000001">
    <property type="protein sequence ID" value="SHE36524.1"/>
    <property type="molecule type" value="Genomic_DNA"/>
</dbReference>
<keyword evidence="1" id="KW-0732">Signal</keyword>
<evidence type="ECO:0008006" key="4">
    <source>
        <dbReference type="Google" id="ProtNLM"/>
    </source>
</evidence>
<feature type="chain" id="PRO_5009907402" description="Lipoprotein" evidence="1">
    <location>
        <begin position="21"/>
        <end position="281"/>
    </location>
</feature>
<proteinExistence type="predicted"/>
<dbReference type="RefSeq" id="WP_062175277.1">
    <property type="nucleotide sequence ID" value="NZ_BBXL01000001.1"/>
</dbReference>
<dbReference type="Proteomes" id="UP000184480">
    <property type="component" value="Unassembled WGS sequence"/>
</dbReference>
<feature type="signal peptide" evidence="1">
    <location>
        <begin position="1"/>
        <end position="20"/>
    </location>
</feature>
<keyword evidence="3" id="KW-1185">Reference proteome</keyword>
<sequence>MKNILLIFSFLFLLVSCSNDEPSDSNRGGNHPEDSGFVRLGINTSAKDANIFENVQFTLYPDRDCTMLEVRESYDSLIWIIPELDGLFEIMRTSEFTFSWGHSFSSEGKYHTILQGFKDKKMVLADTIIVNIKNGREILGYNWKDITESQSAIYGTTNILDSRYSIYTRKLYENESPALEIYFQLESTATIPHDEQKRFYEQEQEKIIYDYITGLYDIPKLSYDKDREAITDMYKNTFKKGDKNLLPKYIWETNTSRIVLLEVYDEWNEWHSHFVIAEPKN</sequence>
<dbReference type="AlphaFoldDB" id="A0A1M4SWC8"/>
<dbReference type="OrthoDB" id="702091at2"/>
<accession>A0A1M4SWC8</accession>
<dbReference type="PROSITE" id="PS51257">
    <property type="entry name" value="PROKAR_LIPOPROTEIN"/>
    <property type="match status" value="1"/>
</dbReference>
<organism evidence="2 3">
    <name type="scientific">Dysgonomonas macrotermitis</name>
    <dbReference type="NCBI Taxonomy" id="1346286"/>
    <lineage>
        <taxon>Bacteria</taxon>
        <taxon>Pseudomonadati</taxon>
        <taxon>Bacteroidota</taxon>
        <taxon>Bacteroidia</taxon>
        <taxon>Bacteroidales</taxon>
        <taxon>Dysgonomonadaceae</taxon>
        <taxon>Dysgonomonas</taxon>
    </lineage>
</organism>
<name>A0A1M4SWC8_9BACT</name>
<evidence type="ECO:0000313" key="3">
    <source>
        <dbReference type="Proteomes" id="UP000184480"/>
    </source>
</evidence>
<evidence type="ECO:0000313" key="2">
    <source>
        <dbReference type="EMBL" id="SHE36524.1"/>
    </source>
</evidence>
<evidence type="ECO:0000256" key="1">
    <source>
        <dbReference type="SAM" id="SignalP"/>
    </source>
</evidence>
<protein>
    <recommendedName>
        <fullName evidence="4">Lipoprotein</fullName>
    </recommendedName>
</protein>
<reference evidence="3" key="1">
    <citation type="submission" date="2016-11" db="EMBL/GenBank/DDBJ databases">
        <authorList>
            <person name="Varghese N."/>
            <person name="Submissions S."/>
        </authorList>
    </citation>
    <scope>NUCLEOTIDE SEQUENCE [LARGE SCALE GENOMIC DNA]</scope>
    <source>
        <strain evidence="3">DSM 27370</strain>
    </source>
</reference>
<gene>
    <name evidence="2" type="ORF">SAMN05444362_101168</name>
</gene>